<accession>X1DJY6</accession>
<dbReference type="PROSITE" id="PS51257">
    <property type="entry name" value="PROKAR_LIPOPROTEIN"/>
    <property type="match status" value="1"/>
</dbReference>
<dbReference type="AlphaFoldDB" id="X1DJY6"/>
<sequence length="65" mass="6961">MAQTTRNAMLVVVCLGVALACMAAPANPGTNLNGIPIADVLAWRSFELSTWTTTGEREEPVWWGA</sequence>
<protein>
    <submittedName>
        <fullName evidence="1">Uncharacterized protein</fullName>
    </submittedName>
</protein>
<name>X1DJY6_9ZZZZ</name>
<organism evidence="1">
    <name type="scientific">marine sediment metagenome</name>
    <dbReference type="NCBI Taxonomy" id="412755"/>
    <lineage>
        <taxon>unclassified sequences</taxon>
        <taxon>metagenomes</taxon>
        <taxon>ecological metagenomes</taxon>
    </lineage>
</organism>
<evidence type="ECO:0000313" key="1">
    <source>
        <dbReference type="EMBL" id="GAH08585.1"/>
    </source>
</evidence>
<dbReference type="EMBL" id="BART01030908">
    <property type="protein sequence ID" value="GAH08585.1"/>
    <property type="molecule type" value="Genomic_DNA"/>
</dbReference>
<feature type="non-terminal residue" evidence="1">
    <location>
        <position position="65"/>
    </location>
</feature>
<reference evidence="1" key="1">
    <citation type="journal article" date="2014" name="Front. Microbiol.">
        <title>High frequency of phylogenetically diverse reductive dehalogenase-homologous genes in deep subseafloor sedimentary metagenomes.</title>
        <authorList>
            <person name="Kawai M."/>
            <person name="Futagami T."/>
            <person name="Toyoda A."/>
            <person name="Takaki Y."/>
            <person name="Nishi S."/>
            <person name="Hori S."/>
            <person name="Arai W."/>
            <person name="Tsubouchi T."/>
            <person name="Morono Y."/>
            <person name="Uchiyama I."/>
            <person name="Ito T."/>
            <person name="Fujiyama A."/>
            <person name="Inagaki F."/>
            <person name="Takami H."/>
        </authorList>
    </citation>
    <scope>NUCLEOTIDE SEQUENCE</scope>
    <source>
        <strain evidence="1">Expedition CK06-06</strain>
    </source>
</reference>
<gene>
    <name evidence="1" type="ORF">S01H4_53821</name>
</gene>
<proteinExistence type="predicted"/>
<comment type="caution">
    <text evidence="1">The sequence shown here is derived from an EMBL/GenBank/DDBJ whole genome shotgun (WGS) entry which is preliminary data.</text>
</comment>